<dbReference type="Gene3D" id="2.30.110.10">
    <property type="entry name" value="Electron Transport, Fmn-binding Protein, Chain A"/>
    <property type="match status" value="1"/>
</dbReference>
<dbReference type="KEGG" id="mpd:MCP_2897"/>
<keyword evidence="3" id="KW-1185">Reference proteome</keyword>
<dbReference type="AlphaFoldDB" id="D1Z2P7"/>
<name>D1Z2P7_METPS</name>
<gene>
    <name evidence="2" type="ordered locus">MCP_2897</name>
</gene>
<sequence>MISDKELERLISGFLKAHGMCVLATCSGNVPRASAVEYFPSGTILYILTEGGQKLANISANPVVSVAIHTQFTGWDSIKGVQITGTAEIGKAGSKIFDEGVEAYKTRRRLKGVSIPEFMSILKVTPQKIEYLDTTLKARGLGVRHVLEY</sequence>
<dbReference type="STRING" id="304371.MCP_2897"/>
<reference evidence="3" key="3">
    <citation type="journal article" date="2011" name="PLoS ONE">
        <title>Genome sequence of a mesophilic hydrogenotrophic methanogen Methanocella paludicola, the first cultivated representative of the order Methanocellales.</title>
        <authorList>
            <person name="Sakai S."/>
            <person name="Takaki Y."/>
            <person name="Shimamura S."/>
            <person name="Sekine M."/>
            <person name="Tajima T."/>
            <person name="Kosugi H."/>
            <person name="Ichikawa N."/>
            <person name="Tasumi E."/>
            <person name="Hiraki A.T."/>
            <person name="Shimizu A."/>
            <person name="Kato Y."/>
            <person name="Nishiko R."/>
            <person name="Mori K."/>
            <person name="Fujita N."/>
            <person name="Imachi H."/>
            <person name="Takai K."/>
        </authorList>
    </citation>
    <scope>NUCLEOTIDE SEQUENCE [LARGE SCALE GENOMIC DNA]</scope>
    <source>
        <strain evidence="3">DSM 17711 / JCM 13418 / NBRC 101707 / SANAE</strain>
    </source>
</reference>
<dbReference type="InterPro" id="IPR012349">
    <property type="entry name" value="Split_barrel_FMN-bd"/>
</dbReference>
<dbReference type="OrthoDB" id="139492at2157"/>
<dbReference type="SUPFAM" id="SSF50475">
    <property type="entry name" value="FMN-binding split barrel"/>
    <property type="match status" value="1"/>
</dbReference>
<dbReference type="Proteomes" id="UP000001882">
    <property type="component" value="Chromosome"/>
</dbReference>
<evidence type="ECO:0000313" key="3">
    <source>
        <dbReference type="Proteomes" id="UP000001882"/>
    </source>
</evidence>
<dbReference type="EMBL" id="AP011532">
    <property type="protein sequence ID" value="BAI62969.1"/>
    <property type="molecule type" value="Genomic_DNA"/>
</dbReference>
<dbReference type="InParanoid" id="D1Z2P7"/>
<organism evidence="2 3">
    <name type="scientific">Methanocella paludicola (strain DSM 17711 / JCM 13418 / NBRC 101707 / SANAE)</name>
    <dbReference type="NCBI Taxonomy" id="304371"/>
    <lineage>
        <taxon>Archaea</taxon>
        <taxon>Methanobacteriati</taxon>
        <taxon>Methanobacteriota</taxon>
        <taxon>Stenosarchaea group</taxon>
        <taxon>Methanomicrobia</taxon>
        <taxon>Methanocellales</taxon>
        <taxon>Methanocellaceae</taxon>
        <taxon>Methanocella</taxon>
    </lineage>
</organism>
<proteinExistence type="predicted"/>
<accession>D1Z2P7</accession>
<protein>
    <recommendedName>
        <fullName evidence="1">Pyridoxamine 5'-phosphate oxidase N-terminal domain-containing protein</fullName>
    </recommendedName>
</protein>
<dbReference type="InterPro" id="IPR011576">
    <property type="entry name" value="Pyridox_Oxase_N"/>
</dbReference>
<feature type="domain" description="Pyridoxamine 5'-phosphate oxidase N-terminal" evidence="1">
    <location>
        <begin position="11"/>
        <end position="131"/>
    </location>
</feature>
<reference evidence="2 3" key="2">
    <citation type="journal article" date="2008" name="Int. J. Syst. Evol. Microbiol.">
        <title>Methanocella paludicola gen. nov., sp. nov., a methane-producing archaeon, the first isolate of the lineage 'Rice Cluster I', and proposal of the new archaeal order Methanocellales ord. nov.</title>
        <authorList>
            <person name="Sakai S."/>
            <person name="Imachi H."/>
            <person name="Hanada S."/>
            <person name="Ohashi A."/>
            <person name="Harada H."/>
            <person name="Kamagata Y."/>
        </authorList>
    </citation>
    <scope>NUCLEOTIDE SEQUENCE [LARGE SCALE GENOMIC DNA]</scope>
    <source>
        <strain evidence="3">DSM 17711 / JCM 13418 / NBRC 101707 / SANAE</strain>
    </source>
</reference>
<dbReference type="RefSeq" id="WP_012901639.1">
    <property type="nucleotide sequence ID" value="NC_013665.1"/>
</dbReference>
<evidence type="ECO:0000259" key="1">
    <source>
        <dbReference type="Pfam" id="PF01243"/>
    </source>
</evidence>
<dbReference type="eggNOG" id="arCOG00525">
    <property type="taxonomic scope" value="Archaea"/>
</dbReference>
<reference evidence="2 3" key="1">
    <citation type="journal article" date="2007" name="Appl. Environ. Microbiol.">
        <title>Isolation of key methanogens for global methane emission from rice paddy fields: a novel isolate affiliated with the clone cluster rice cluster I.</title>
        <authorList>
            <person name="Sakai S."/>
            <person name="Imachi H."/>
            <person name="Sekiguchi Y."/>
            <person name="Ohashi A."/>
            <person name="Harada H."/>
            <person name="Kamagata Y."/>
        </authorList>
    </citation>
    <scope>NUCLEOTIDE SEQUENCE [LARGE SCALE GENOMIC DNA]</scope>
    <source>
        <strain evidence="3">DSM 17711 / JCM 13418 / NBRC 101707 / SANAE</strain>
    </source>
</reference>
<dbReference type="GeneID" id="8682572"/>
<dbReference type="Pfam" id="PF01243">
    <property type="entry name" value="PNPOx_N"/>
    <property type="match status" value="1"/>
</dbReference>
<evidence type="ECO:0000313" key="2">
    <source>
        <dbReference type="EMBL" id="BAI62969.1"/>
    </source>
</evidence>